<dbReference type="Proteomes" id="UP000185739">
    <property type="component" value="Chromosome"/>
</dbReference>
<dbReference type="Gene3D" id="3.90.190.20">
    <property type="entry name" value="Mur ligase, C-terminal domain"/>
    <property type="match status" value="1"/>
</dbReference>
<dbReference type="GO" id="GO:0008360">
    <property type="term" value="P:regulation of cell shape"/>
    <property type="evidence" value="ECO:0007669"/>
    <property type="project" value="UniProtKB-KW"/>
</dbReference>
<evidence type="ECO:0000256" key="4">
    <source>
        <dbReference type="ARBA" id="ARBA00022984"/>
    </source>
</evidence>
<dbReference type="InterPro" id="IPR004101">
    <property type="entry name" value="Mur_ligase_C"/>
</dbReference>
<dbReference type="EC" id="6.3.2.13" evidence="7"/>
<dbReference type="OrthoDB" id="9800958at2"/>
<name>A0A1H5U4K5_9RHOO</name>
<dbReference type="GO" id="GO:0005737">
    <property type="term" value="C:cytoplasm"/>
    <property type="evidence" value="ECO:0007669"/>
    <property type="project" value="UniProtKB-SubCell"/>
</dbReference>
<keyword evidence="7" id="KW-0547">Nucleotide-binding</keyword>
<evidence type="ECO:0000313" key="13">
    <source>
        <dbReference type="Proteomes" id="UP000185739"/>
    </source>
</evidence>
<feature type="modified residue" description="N6-carboxylysine" evidence="7">
    <location>
        <position position="219"/>
    </location>
</feature>
<dbReference type="PANTHER" id="PTHR23135">
    <property type="entry name" value="MUR LIGASE FAMILY MEMBER"/>
    <property type="match status" value="1"/>
</dbReference>
<organism evidence="12 13">
    <name type="scientific">Thauera chlorobenzoica</name>
    <dbReference type="NCBI Taxonomy" id="96773"/>
    <lineage>
        <taxon>Bacteria</taxon>
        <taxon>Pseudomonadati</taxon>
        <taxon>Pseudomonadota</taxon>
        <taxon>Betaproteobacteria</taxon>
        <taxon>Rhodocyclales</taxon>
        <taxon>Zoogloeaceae</taxon>
        <taxon>Thauera</taxon>
    </lineage>
</organism>
<comment type="catalytic activity">
    <reaction evidence="7">
        <text>UDP-N-acetyl-alpha-D-muramoyl-L-alanyl-D-glutamate + meso-2,6-diaminopimelate + ATP = UDP-N-acetyl-alpha-D-muramoyl-L-alanyl-gamma-D-glutamyl-meso-2,6-diaminopimelate + ADP + phosphate + H(+)</text>
        <dbReference type="Rhea" id="RHEA:23676"/>
        <dbReference type="ChEBI" id="CHEBI:15378"/>
        <dbReference type="ChEBI" id="CHEBI:30616"/>
        <dbReference type="ChEBI" id="CHEBI:43474"/>
        <dbReference type="ChEBI" id="CHEBI:57791"/>
        <dbReference type="ChEBI" id="CHEBI:83900"/>
        <dbReference type="ChEBI" id="CHEBI:83905"/>
        <dbReference type="ChEBI" id="CHEBI:456216"/>
        <dbReference type="EC" id="6.3.2.13"/>
    </reaction>
</comment>
<proteinExistence type="inferred from homology"/>
<comment type="function">
    <text evidence="7">Catalyzes the addition of meso-diaminopimelic acid to the nucleotide precursor UDP-N-acetylmuramoyl-L-alanyl-D-glutamate (UMAG) in the biosynthesis of bacterial cell-wall peptidoglycan.</text>
</comment>
<dbReference type="InterPro" id="IPR036565">
    <property type="entry name" value="Mur-like_cat_sf"/>
</dbReference>
<protein>
    <recommendedName>
        <fullName evidence="7">UDP-N-acetylmuramoyl-L-alanyl-D-glutamate--2,6-diaminopimelate ligase</fullName>
        <ecNumber evidence="7">6.3.2.13</ecNumber>
    </recommendedName>
    <alternativeName>
        <fullName evidence="7">Meso-A2pm-adding enzyme</fullName>
    </alternativeName>
    <alternativeName>
        <fullName evidence="7">Meso-diaminopimelate-adding enzyme</fullName>
    </alternativeName>
    <alternativeName>
        <fullName evidence="7">UDP-MurNAc-L-Ala-D-Glu:meso-diaminopimelate ligase</fullName>
    </alternativeName>
    <alternativeName>
        <fullName evidence="7">UDP-MurNAc-tripeptide synthetase</fullName>
    </alternativeName>
    <alternativeName>
        <fullName evidence="7">UDP-N-acetylmuramyl-tripeptide synthetase</fullName>
    </alternativeName>
</protein>
<dbReference type="PANTHER" id="PTHR23135:SF4">
    <property type="entry name" value="UDP-N-ACETYLMURAMOYL-L-ALANYL-D-GLUTAMATE--2,6-DIAMINOPIMELATE LIGASE MURE HOMOLOG, CHLOROPLASTIC"/>
    <property type="match status" value="1"/>
</dbReference>
<evidence type="ECO:0000256" key="1">
    <source>
        <dbReference type="ARBA" id="ARBA00005898"/>
    </source>
</evidence>
<dbReference type="NCBIfam" id="TIGR01085">
    <property type="entry name" value="murE"/>
    <property type="match status" value="1"/>
</dbReference>
<dbReference type="GO" id="GO:0000287">
    <property type="term" value="F:magnesium ion binding"/>
    <property type="evidence" value="ECO:0007669"/>
    <property type="project" value="UniProtKB-UniRule"/>
</dbReference>
<feature type="domain" description="Mur ligase C-terminal" evidence="10">
    <location>
        <begin position="340"/>
        <end position="467"/>
    </location>
</feature>
<feature type="short sequence motif" description="Meso-diaminopimelate recognition motif" evidence="7">
    <location>
        <begin position="416"/>
        <end position="419"/>
    </location>
</feature>
<feature type="binding site" evidence="7">
    <location>
        <position position="465"/>
    </location>
    <ligand>
        <name>meso-2,6-diaminopimelate</name>
        <dbReference type="ChEBI" id="CHEBI:57791"/>
    </ligand>
</feature>
<comment type="caution">
    <text evidence="7">Lacks conserved residue(s) required for the propagation of feature annotation.</text>
</comment>
<dbReference type="GO" id="GO:0071555">
    <property type="term" value="P:cell wall organization"/>
    <property type="evidence" value="ECO:0007669"/>
    <property type="project" value="UniProtKB-KW"/>
</dbReference>
<evidence type="ECO:0000259" key="10">
    <source>
        <dbReference type="Pfam" id="PF02875"/>
    </source>
</evidence>
<evidence type="ECO:0000256" key="6">
    <source>
        <dbReference type="ARBA" id="ARBA00023316"/>
    </source>
</evidence>
<keyword evidence="2 7" id="KW-0132">Cell division</keyword>
<sequence>MSAGPVQEILARLRQAGVVPQGIGADSRTLAPGEVFAAWPGFRTDGRRHIADAIARGAGAVLWESGDGFDPGALPLPSLAVAGLKELAGPLADEIYDRPSAALWVAGVTGTNGKTTVSQMLAGALSGLGARCGIIGTLGCGFPDALEAALNTTPDALELQRWLARFRAGGAVAAAMEVSSIGLDQGRVNGVRFDLAIFTNLSRDHLDYHGSMDAYGESKARLFAIPGVDTCVINIDDPFGMMLARRLAGEGRDVIACTLRADHAGAVAGARVLLADRLQAGPAGLRFMLHWGGREADLAVPVVAPFNVANLLAVGAALLARGVAFETVASQLVRLTPPAGRMQVVGGEREPLLIIDYAHSPDALAKVLEALRGTVRMRGGRLVCVFGCGGDRDAGKRALMGEVARTLADRIVITSDNPRSEDPLAIIAAIAAGSGAQAEQVVDRAQAIRIAVGEAGAADVVLIAGKGHEPYQEILGQRLPFSDLEQARLALQAWHAEGRKQ</sequence>
<feature type="binding site" evidence="7">
    <location>
        <begin position="152"/>
        <end position="153"/>
    </location>
    <ligand>
        <name>UDP-N-acetyl-alpha-D-muramoyl-L-alanyl-D-glutamate</name>
        <dbReference type="ChEBI" id="CHEBI:83900"/>
    </ligand>
</feature>
<dbReference type="Pfam" id="PF08245">
    <property type="entry name" value="Mur_ligase_M"/>
    <property type="match status" value="1"/>
</dbReference>
<evidence type="ECO:0000256" key="3">
    <source>
        <dbReference type="ARBA" id="ARBA00022960"/>
    </source>
</evidence>
<keyword evidence="7" id="KW-0460">Magnesium</keyword>
<feature type="binding site" evidence="7">
    <location>
        <position position="469"/>
    </location>
    <ligand>
        <name>meso-2,6-diaminopimelate</name>
        <dbReference type="ChEBI" id="CHEBI:57791"/>
    </ligand>
</feature>
<dbReference type="SUPFAM" id="SSF63418">
    <property type="entry name" value="MurE/MurF N-terminal domain"/>
    <property type="match status" value="1"/>
</dbReference>
<keyword evidence="7" id="KW-0067">ATP-binding</keyword>
<dbReference type="NCBIfam" id="NF001126">
    <property type="entry name" value="PRK00139.1-4"/>
    <property type="match status" value="1"/>
</dbReference>
<comment type="similarity">
    <text evidence="1 7">Belongs to the MurCDEF family. MurE subfamily.</text>
</comment>
<dbReference type="UniPathway" id="UPA00219"/>
<comment type="pathway">
    <text evidence="7 8">Cell wall biogenesis; peptidoglycan biosynthesis.</text>
</comment>
<dbReference type="SUPFAM" id="SSF53244">
    <property type="entry name" value="MurD-like peptide ligases, peptide-binding domain"/>
    <property type="match status" value="1"/>
</dbReference>
<keyword evidence="3 7" id="KW-0133">Cell shape</keyword>
<dbReference type="Gene3D" id="3.40.1390.10">
    <property type="entry name" value="MurE/MurF, N-terminal domain"/>
    <property type="match status" value="1"/>
</dbReference>
<dbReference type="InterPro" id="IPR036615">
    <property type="entry name" value="Mur_ligase_C_dom_sf"/>
</dbReference>
<reference evidence="12 13" key="1">
    <citation type="submission" date="2016-12" db="EMBL/GenBank/DDBJ databases">
        <title>Complete genome sequence of Thauera chlorobenzoica, a Betaproteobacterium degrading haloaromatics anaerobically to CO2 and halides.</title>
        <authorList>
            <person name="Goris T."/>
            <person name="Mergelsberg M."/>
            <person name="Boll M."/>
        </authorList>
    </citation>
    <scope>NUCLEOTIDE SEQUENCE [LARGE SCALE GENOMIC DNA]</scope>
    <source>
        <strain evidence="12 13">3CB1</strain>
    </source>
</reference>
<keyword evidence="6 7" id="KW-0961">Cell wall biogenesis/degradation</keyword>
<feature type="binding site" evidence="7">
    <location>
        <begin position="416"/>
        <end position="419"/>
    </location>
    <ligand>
        <name>meso-2,6-diaminopimelate</name>
        <dbReference type="ChEBI" id="CHEBI:57791"/>
    </ligand>
</feature>
<dbReference type="InterPro" id="IPR000713">
    <property type="entry name" value="Mur_ligase_N"/>
</dbReference>
<feature type="binding site" evidence="7">
    <location>
        <position position="187"/>
    </location>
    <ligand>
        <name>UDP-N-acetyl-alpha-D-muramoyl-L-alanyl-D-glutamate</name>
        <dbReference type="ChEBI" id="CHEBI:83900"/>
    </ligand>
</feature>
<comment type="PTM">
    <text evidence="7">Carboxylation is probably crucial for Mg(2+) binding and, consequently, for the gamma-phosphate positioning of ATP.</text>
</comment>
<evidence type="ECO:0000259" key="9">
    <source>
        <dbReference type="Pfam" id="PF01225"/>
    </source>
</evidence>
<keyword evidence="4 7" id="KW-0573">Peptidoglycan synthesis</keyword>
<dbReference type="GO" id="GO:0009252">
    <property type="term" value="P:peptidoglycan biosynthetic process"/>
    <property type="evidence" value="ECO:0007669"/>
    <property type="project" value="UniProtKB-UniRule"/>
</dbReference>
<evidence type="ECO:0000313" key="12">
    <source>
        <dbReference type="EMBL" id="APR03727.1"/>
    </source>
</evidence>
<dbReference type="GO" id="GO:0008765">
    <property type="term" value="F:UDP-N-acetylmuramoylalanyl-D-glutamate-2,6-diaminopimelate ligase activity"/>
    <property type="evidence" value="ECO:0007669"/>
    <property type="project" value="UniProtKB-UniRule"/>
</dbReference>
<dbReference type="Pfam" id="PF01225">
    <property type="entry name" value="Mur_ligase"/>
    <property type="match status" value="1"/>
</dbReference>
<dbReference type="STRING" id="96773.Tchl_0863"/>
<evidence type="ECO:0000259" key="11">
    <source>
        <dbReference type="Pfam" id="PF08245"/>
    </source>
</evidence>
<keyword evidence="5 7" id="KW-0131">Cell cycle</keyword>
<dbReference type="InterPro" id="IPR005761">
    <property type="entry name" value="UDP-N-AcMur-Glu-dNH2Pim_ligase"/>
</dbReference>
<evidence type="ECO:0000256" key="5">
    <source>
        <dbReference type="ARBA" id="ARBA00023306"/>
    </source>
</evidence>
<dbReference type="KEGG" id="tcl:Tchl_0863"/>
<keyword evidence="13" id="KW-1185">Reference proteome</keyword>
<gene>
    <name evidence="7" type="primary">murE</name>
    <name evidence="12" type="ORF">Tchl_0863</name>
</gene>
<feature type="domain" description="Mur ligase N-terminal catalytic" evidence="9">
    <location>
        <begin position="22"/>
        <end position="67"/>
    </location>
</feature>
<dbReference type="HAMAP" id="MF_00208">
    <property type="entry name" value="MurE"/>
    <property type="match status" value="1"/>
</dbReference>
<feature type="binding site" evidence="7">
    <location>
        <position position="151"/>
    </location>
    <ligand>
        <name>UDP-N-acetyl-alpha-D-muramoyl-L-alanyl-D-glutamate</name>
        <dbReference type="ChEBI" id="CHEBI:83900"/>
    </ligand>
</feature>
<comment type="cofactor">
    <cofactor evidence="7">
        <name>Mg(2+)</name>
        <dbReference type="ChEBI" id="CHEBI:18420"/>
    </cofactor>
</comment>
<feature type="domain" description="Mur ligase central" evidence="11">
    <location>
        <begin position="108"/>
        <end position="317"/>
    </location>
</feature>
<keyword evidence="7 12" id="KW-0436">Ligase</keyword>
<feature type="binding site" evidence="7">
    <location>
        <begin position="110"/>
        <end position="116"/>
    </location>
    <ligand>
        <name>ATP</name>
        <dbReference type="ChEBI" id="CHEBI:30616"/>
    </ligand>
</feature>
<feature type="binding site" evidence="7">
    <location>
        <position position="27"/>
    </location>
    <ligand>
        <name>UDP-N-acetyl-alpha-D-muramoyl-L-alanyl-D-glutamate</name>
        <dbReference type="ChEBI" id="CHEBI:83900"/>
    </ligand>
</feature>
<dbReference type="GO" id="GO:0005524">
    <property type="term" value="F:ATP binding"/>
    <property type="evidence" value="ECO:0007669"/>
    <property type="project" value="UniProtKB-UniRule"/>
</dbReference>
<dbReference type="RefSeq" id="WP_075147306.1">
    <property type="nucleotide sequence ID" value="NZ_CP018839.1"/>
</dbReference>
<feature type="binding site" evidence="7">
    <location>
        <position position="185"/>
    </location>
    <ligand>
        <name>UDP-N-acetyl-alpha-D-muramoyl-L-alanyl-D-glutamate</name>
        <dbReference type="ChEBI" id="CHEBI:83900"/>
    </ligand>
</feature>
<dbReference type="InterPro" id="IPR035911">
    <property type="entry name" value="MurE/MurF_N"/>
</dbReference>
<dbReference type="InterPro" id="IPR013221">
    <property type="entry name" value="Mur_ligase_cen"/>
</dbReference>
<dbReference type="Pfam" id="PF02875">
    <property type="entry name" value="Mur_ligase_C"/>
    <property type="match status" value="1"/>
</dbReference>
<dbReference type="Gene3D" id="3.40.1190.10">
    <property type="entry name" value="Mur-like, catalytic domain"/>
    <property type="match status" value="1"/>
</dbReference>
<feature type="binding site" evidence="7">
    <location>
        <position position="179"/>
    </location>
    <ligand>
        <name>UDP-N-acetyl-alpha-D-muramoyl-L-alanyl-D-glutamate</name>
        <dbReference type="ChEBI" id="CHEBI:83900"/>
    </ligand>
</feature>
<keyword evidence="7" id="KW-0963">Cytoplasm</keyword>
<dbReference type="EMBL" id="CP018839">
    <property type="protein sequence ID" value="APR03727.1"/>
    <property type="molecule type" value="Genomic_DNA"/>
</dbReference>
<evidence type="ECO:0000256" key="7">
    <source>
        <dbReference type="HAMAP-Rule" id="MF_00208"/>
    </source>
</evidence>
<accession>A0A1H5U4K5</accession>
<dbReference type="AlphaFoldDB" id="A0A1H5U4K5"/>
<dbReference type="SUPFAM" id="SSF53623">
    <property type="entry name" value="MurD-like peptide ligases, catalytic domain"/>
    <property type="match status" value="1"/>
</dbReference>
<evidence type="ECO:0000256" key="2">
    <source>
        <dbReference type="ARBA" id="ARBA00022618"/>
    </source>
</evidence>
<dbReference type="GO" id="GO:0051301">
    <property type="term" value="P:cell division"/>
    <property type="evidence" value="ECO:0007669"/>
    <property type="project" value="UniProtKB-KW"/>
</dbReference>
<evidence type="ECO:0000256" key="8">
    <source>
        <dbReference type="RuleBase" id="RU004135"/>
    </source>
</evidence>
<comment type="subcellular location">
    <subcellularLocation>
        <location evidence="7 8">Cytoplasm</location>
    </subcellularLocation>
</comment>
<feature type="binding site" evidence="7">
    <location>
        <position position="392"/>
    </location>
    <ligand>
        <name>meso-2,6-diaminopimelate</name>
        <dbReference type="ChEBI" id="CHEBI:57791"/>
    </ligand>
</feature>